<gene>
    <name evidence="1" type="ORF">BJ138DRAFT_973889</name>
</gene>
<comment type="caution">
    <text evidence="1">The sequence shown here is derived from an EMBL/GenBank/DDBJ whole genome shotgun (WGS) entry which is preliminary data.</text>
</comment>
<evidence type="ECO:0000313" key="2">
    <source>
        <dbReference type="Proteomes" id="UP000790377"/>
    </source>
</evidence>
<dbReference type="Proteomes" id="UP000790377">
    <property type="component" value="Unassembled WGS sequence"/>
</dbReference>
<proteinExistence type="predicted"/>
<feature type="non-terminal residue" evidence="1">
    <location>
        <position position="75"/>
    </location>
</feature>
<reference evidence="1" key="1">
    <citation type="journal article" date="2021" name="New Phytol.">
        <title>Evolutionary innovations through gain and loss of genes in the ectomycorrhizal Boletales.</title>
        <authorList>
            <person name="Wu G."/>
            <person name="Miyauchi S."/>
            <person name="Morin E."/>
            <person name="Kuo A."/>
            <person name="Drula E."/>
            <person name="Varga T."/>
            <person name="Kohler A."/>
            <person name="Feng B."/>
            <person name="Cao Y."/>
            <person name="Lipzen A."/>
            <person name="Daum C."/>
            <person name="Hundley H."/>
            <person name="Pangilinan J."/>
            <person name="Johnson J."/>
            <person name="Barry K."/>
            <person name="LaButti K."/>
            <person name="Ng V."/>
            <person name="Ahrendt S."/>
            <person name="Min B."/>
            <person name="Choi I.G."/>
            <person name="Park H."/>
            <person name="Plett J.M."/>
            <person name="Magnuson J."/>
            <person name="Spatafora J.W."/>
            <person name="Nagy L.G."/>
            <person name="Henrissat B."/>
            <person name="Grigoriev I.V."/>
            <person name="Yang Z.L."/>
            <person name="Xu J."/>
            <person name="Martin F.M."/>
        </authorList>
    </citation>
    <scope>NUCLEOTIDE SEQUENCE</scope>
    <source>
        <strain evidence="1">ATCC 28755</strain>
    </source>
</reference>
<dbReference type="EMBL" id="MU267986">
    <property type="protein sequence ID" value="KAH7906696.1"/>
    <property type="molecule type" value="Genomic_DNA"/>
</dbReference>
<name>A0ACB7ZZY1_9AGAM</name>
<accession>A0ACB7ZZY1</accession>
<organism evidence="1 2">
    <name type="scientific">Hygrophoropsis aurantiaca</name>
    <dbReference type="NCBI Taxonomy" id="72124"/>
    <lineage>
        <taxon>Eukaryota</taxon>
        <taxon>Fungi</taxon>
        <taxon>Dikarya</taxon>
        <taxon>Basidiomycota</taxon>
        <taxon>Agaricomycotina</taxon>
        <taxon>Agaricomycetes</taxon>
        <taxon>Agaricomycetidae</taxon>
        <taxon>Boletales</taxon>
        <taxon>Coniophorineae</taxon>
        <taxon>Hygrophoropsidaceae</taxon>
        <taxon>Hygrophoropsis</taxon>
    </lineage>
</organism>
<evidence type="ECO:0000313" key="1">
    <source>
        <dbReference type="EMBL" id="KAH7906696.1"/>
    </source>
</evidence>
<keyword evidence="2" id="KW-1185">Reference proteome</keyword>
<protein>
    <submittedName>
        <fullName evidence="1">Uncharacterized protein</fullName>
    </submittedName>
</protein>
<sequence>MTVHKSQGQTLPKAIIDIESCRGTEAPYVMCSRVTSLEGLLILRPFNINKIRCRQSEDARREEKRLYLLSLQTIV</sequence>